<feature type="compositionally biased region" description="Polar residues" evidence="6">
    <location>
        <begin position="178"/>
        <end position="187"/>
    </location>
</feature>
<dbReference type="InterPro" id="IPR050445">
    <property type="entry name" value="Bact_polysacc_biosynth/exp"/>
</dbReference>
<feature type="domain" description="AAA" evidence="8">
    <location>
        <begin position="327"/>
        <end position="448"/>
    </location>
</feature>
<evidence type="ECO:0000256" key="1">
    <source>
        <dbReference type="ARBA" id="ARBA00022679"/>
    </source>
</evidence>
<dbReference type="EMBL" id="BAAANY010000015">
    <property type="protein sequence ID" value="GAA1688340.1"/>
    <property type="molecule type" value="Genomic_DNA"/>
</dbReference>
<evidence type="ECO:0000256" key="5">
    <source>
        <dbReference type="ARBA" id="ARBA00023137"/>
    </source>
</evidence>
<gene>
    <name evidence="9" type="ORF">GCM10009765_42250</name>
</gene>
<dbReference type="Pfam" id="PF13614">
    <property type="entry name" value="AAA_31"/>
    <property type="match status" value="1"/>
</dbReference>
<proteinExistence type="predicted"/>
<keyword evidence="7" id="KW-0472">Membrane</keyword>
<keyword evidence="7" id="KW-1133">Transmembrane helix</keyword>
<dbReference type="InterPro" id="IPR005702">
    <property type="entry name" value="Wzc-like_C"/>
</dbReference>
<evidence type="ECO:0000313" key="9">
    <source>
        <dbReference type="EMBL" id="GAA1688340.1"/>
    </source>
</evidence>
<dbReference type="RefSeq" id="WP_344312004.1">
    <property type="nucleotide sequence ID" value="NZ_BAAANY010000015.1"/>
</dbReference>
<dbReference type="Gene3D" id="3.40.50.300">
    <property type="entry name" value="P-loop containing nucleotide triphosphate hydrolases"/>
    <property type="match status" value="1"/>
</dbReference>
<protein>
    <recommendedName>
        <fullName evidence="8">AAA domain-containing protein</fullName>
    </recommendedName>
</protein>
<comment type="caution">
    <text evidence="9">The sequence shown here is derived from an EMBL/GenBank/DDBJ whole genome shotgun (WGS) entry which is preliminary data.</text>
</comment>
<keyword evidence="4" id="KW-0067">ATP-binding</keyword>
<keyword evidence="5" id="KW-0829">Tyrosine-protein kinase</keyword>
<evidence type="ECO:0000256" key="7">
    <source>
        <dbReference type="SAM" id="Phobius"/>
    </source>
</evidence>
<evidence type="ECO:0000256" key="4">
    <source>
        <dbReference type="ARBA" id="ARBA00022840"/>
    </source>
</evidence>
<dbReference type="Proteomes" id="UP001500618">
    <property type="component" value="Unassembled WGS sequence"/>
</dbReference>
<keyword evidence="2" id="KW-0547">Nucleotide-binding</keyword>
<evidence type="ECO:0000256" key="2">
    <source>
        <dbReference type="ARBA" id="ARBA00022741"/>
    </source>
</evidence>
<dbReference type="PANTHER" id="PTHR32309">
    <property type="entry name" value="TYROSINE-PROTEIN KINASE"/>
    <property type="match status" value="1"/>
</dbReference>
<evidence type="ECO:0000259" key="8">
    <source>
        <dbReference type="Pfam" id="PF13614"/>
    </source>
</evidence>
<dbReference type="InterPro" id="IPR027417">
    <property type="entry name" value="P-loop_NTPase"/>
</dbReference>
<organism evidence="9 10">
    <name type="scientific">Fodinicola feengrottensis</name>
    <dbReference type="NCBI Taxonomy" id="435914"/>
    <lineage>
        <taxon>Bacteria</taxon>
        <taxon>Bacillati</taxon>
        <taxon>Actinomycetota</taxon>
        <taxon>Actinomycetes</taxon>
        <taxon>Mycobacteriales</taxon>
        <taxon>Fodinicola</taxon>
    </lineage>
</organism>
<name>A0ABP4THP2_9ACTN</name>
<reference evidence="10" key="1">
    <citation type="journal article" date="2019" name="Int. J. Syst. Evol. Microbiol.">
        <title>The Global Catalogue of Microorganisms (GCM) 10K type strain sequencing project: providing services to taxonomists for standard genome sequencing and annotation.</title>
        <authorList>
            <consortium name="The Broad Institute Genomics Platform"/>
            <consortium name="The Broad Institute Genome Sequencing Center for Infectious Disease"/>
            <person name="Wu L."/>
            <person name="Ma J."/>
        </authorList>
    </citation>
    <scope>NUCLEOTIDE SEQUENCE [LARGE SCALE GENOMIC DNA]</scope>
    <source>
        <strain evidence="10">JCM 14718</strain>
    </source>
</reference>
<feature type="transmembrane region" description="Helical" evidence="7">
    <location>
        <begin position="21"/>
        <end position="38"/>
    </location>
</feature>
<evidence type="ECO:0000256" key="6">
    <source>
        <dbReference type="SAM" id="MobiDB-lite"/>
    </source>
</evidence>
<dbReference type="PANTHER" id="PTHR32309:SF31">
    <property type="entry name" value="CAPSULAR EXOPOLYSACCHARIDE FAMILY"/>
    <property type="match status" value="1"/>
</dbReference>
<dbReference type="SUPFAM" id="SSF52540">
    <property type="entry name" value="P-loop containing nucleoside triphosphate hydrolases"/>
    <property type="match status" value="1"/>
</dbReference>
<dbReference type="CDD" id="cd05387">
    <property type="entry name" value="BY-kinase"/>
    <property type="match status" value="1"/>
</dbReference>
<keyword evidence="3" id="KW-0418">Kinase</keyword>
<evidence type="ECO:0000313" key="10">
    <source>
        <dbReference type="Proteomes" id="UP001500618"/>
    </source>
</evidence>
<feature type="region of interest" description="Disordered" evidence="6">
    <location>
        <begin position="168"/>
        <end position="187"/>
    </location>
</feature>
<keyword evidence="1" id="KW-0808">Transferase</keyword>
<dbReference type="InterPro" id="IPR025669">
    <property type="entry name" value="AAA_dom"/>
</dbReference>
<accession>A0ABP4THP2</accession>
<keyword evidence="10" id="KW-1185">Reference proteome</keyword>
<sequence length="505" mass="51850">MDERSAPGILEAFWRYRATSAAIVLLAVALSVGVTFVLKGQATAKAVMTLSTPGPDNVIGVNINSEAAFVRYVKQRAIYVTSDKVLQQAAKSLGDTSVADLRTSVTATASDTGEDIAVTATALSATTAARNANAVVKAYQDETQADVTDATTSALAAISAARSKVVSQLSGGDAGTPKTATSSIDKADQSSATQTLSALDVQASHIRLWSTLFNNGVSLVNPASADSAAGGGLPYKEAGIGLLLGLLLAGALAWLRADRDRRARAAEDAGEIIGAPLLGEVPEVTRAEAVTLDHVANMPSESYQLVASGLQATMGGGVLLVTGATRGEGRTTTALHLAAAAARDGARVLIVDGDIRVQRLSELFGLAREARGLTALAAQHATVDECTYSVDLGGDNALWLMPAGAAVGNVPGVFGSAAMAKALVEMRTKYDMVIVDSSPLVSSPDAAAMARHCGAALVVTRRGTTLGPLRRLVQQLDLYSVTVVGHVFTFSGTSRPARRAAAPQA</sequence>
<evidence type="ECO:0000256" key="3">
    <source>
        <dbReference type="ARBA" id="ARBA00022777"/>
    </source>
</evidence>
<keyword evidence="7" id="KW-0812">Transmembrane</keyword>